<dbReference type="Proteomes" id="UP001056120">
    <property type="component" value="Linkage Group LG11"/>
</dbReference>
<comment type="caution">
    <text evidence="1">The sequence shown here is derived from an EMBL/GenBank/DDBJ whole genome shotgun (WGS) entry which is preliminary data.</text>
</comment>
<evidence type="ECO:0000313" key="2">
    <source>
        <dbReference type="Proteomes" id="UP001056120"/>
    </source>
</evidence>
<sequence>MNLKLPPDAKYDDFIVVSHNQTKGDSHPMEDVNKNDHLENATSVPLVDRSFVFGAQRHHGAPLSNKKSLAHVGPSITDDPTTNIDVSSNCNEIGLHVPPPMTHTDSPYLLNQSSTLQVETNATMILGECVGLNMTECSDVVRLAIIGEGDNISQ</sequence>
<organism evidence="1 2">
    <name type="scientific">Smallanthus sonchifolius</name>
    <dbReference type="NCBI Taxonomy" id="185202"/>
    <lineage>
        <taxon>Eukaryota</taxon>
        <taxon>Viridiplantae</taxon>
        <taxon>Streptophyta</taxon>
        <taxon>Embryophyta</taxon>
        <taxon>Tracheophyta</taxon>
        <taxon>Spermatophyta</taxon>
        <taxon>Magnoliopsida</taxon>
        <taxon>eudicotyledons</taxon>
        <taxon>Gunneridae</taxon>
        <taxon>Pentapetalae</taxon>
        <taxon>asterids</taxon>
        <taxon>campanulids</taxon>
        <taxon>Asterales</taxon>
        <taxon>Asteraceae</taxon>
        <taxon>Asteroideae</taxon>
        <taxon>Heliantheae alliance</taxon>
        <taxon>Millerieae</taxon>
        <taxon>Smallanthus</taxon>
    </lineage>
</organism>
<reference evidence="1 2" key="2">
    <citation type="journal article" date="2022" name="Mol. Ecol. Resour.">
        <title>The genomes of chicory, endive, great burdock and yacon provide insights into Asteraceae paleo-polyploidization history and plant inulin production.</title>
        <authorList>
            <person name="Fan W."/>
            <person name="Wang S."/>
            <person name="Wang H."/>
            <person name="Wang A."/>
            <person name="Jiang F."/>
            <person name="Liu H."/>
            <person name="Zhao H."/>
            <person name="Xu D."/>
            <person name="Zhang Y."/>
        </authorList>
    </citation>
    <scope>NUCLEOTIDE SEQUENCE [LARGE SCALE GENOMIC DNA]</scope>
    <source>
        <strain evidence="2">cv. Yunnan</strain>
        <tissue evidence="1">Leaves</tissue>
    </source>
</reference>
<dbReference type="EMBL" id="CM042028">
    <property type="protein sequence ID" value="KAI3798132.1"/>
    <property type="molecule type" value="Genomic_DNA"/>
</dbReference>
<evidence type="ECO:0000313" key="1">
    <source>
        <dbReference type="EMBL" id="KAI3798132.1"/>
    </source>
</evidence>
<proteinExistence type="predicted"/>
<keyword evidence="2" id="KW-1185">Reference proteome</keyword>
<gene>
    <name evidence="1" type="ORF">L1987_33401</name>
</gene>
<protein>
    <submittedName>
        <fullName evidence="1">Uncharacterized protein</fullName>
    </submittedName>
</protein>
<reference evidence="2" key="1">
    <citation type="journal article" date="2022" name="Mol. Ecol. Resour.">
        <title>The genomes of chicory, endive, great burdock and yacon provide insights into Asteraceae palaeo-polyploidization history and plant inulin production.</title>
        <authorList>
            <person name="Fan W."/>
            <person name="Wang S."/>
            <person name="Wang H."/>
            <person name="Wang A."/>
            <person name="Jiang F."/>
            <person name="Liu H."/>
            <person name="Zhao H."/>
            <person name="Xu D."/>
            <person name="Zhang Y."/>
        </authorList>
    </citation>
    <scope>NUCLEOTIDE SEQUENCE [LARGE SCALE GENOMIC DNA]</scope>
    <source>
        <strain evidence="2">cv. Yunnan</strain>
    </source>
</reference>
<accession>A0ACB9HTI6</accession>
<name>A0ACB9HTI6_9ASTR</name>